<feature type="compositionally biased region" description="Polar residues" evidence="2">
    <location>
        <begin position="342"/>
        <end position="359"/>
    </location>
</feature>
<dbReference type="PANTHER" id="PTHR33701:SF3">
    <property type="entry name" value="TRANSCRIPTIONAL REGULATOR ATRX"/>
    <property type="match status" value="1"/>
</dbReference>
<feature type="compositionally biased region" description="Basic and acidic residues" evidence="2">
    <location>
        <begin position="250"/>
        <end position="261"/>
    </location>
</feature>
<protein>
    <submittedName>
        <fullName evidence="3">Uncharacterized protein</fullName>
    </submittedName>
</protein>
<evidence type="ECO:0000256" key="1">
    <source>
        <dbReference type="SAM" id="Coils"/>
    </source>
</evidence>
<feature type="coiled-coil region" evidence="1">
    <location>
        <begin position="38"/>
        <end position="72"/>
    </location>
</feature>
<evidence type="ECO:0000256" key="2">
    <source>
        <dbReference type="SAM" id="MobiDB-lite"/>
    </source>
</evidence>
<dbReference type="KEGG" id="sly:101251943"/>
<keyword evidence="4" id="KW-1185">Reference proteome</keyword>
<dbReference type="Gramene" id="Solyc11g007510.2.1">
    <property type="protein sequence ID" value="Solyc11g007510.2.1"/>
    <property type="gene ID" value="Solyc11g007510.2"/>
</dbReference>
<dbReference type="RefSeq" id="XP_010312562.1">
    <property type="nucleotide sequence ID" value="XM_010314260.4"/>
</dbReference>
<dbReference type="OrthoDB" id="1939754at2759"/>
<keyword evidence="1" id="KW-0175">Coiled coil</keyword>
<reference evidence="3" key="2">
    <citation type="submission" date="2019-01" db="UniProtKB">
        <authorList>
            <consortium name="EnsemblPlants"/>
        </authorList>
    </citation>
    <scope>IDENTIFICATION</scope>
    <source>
        <strain evidence="3">cv. Heinz 1706</strain>
    </source>
</reference>
<dbReference type="InParanoid" id="A0A3Q7JI59"/>
<dbReference type="RefSeq" id="XP_025884195.1">
    <property type="nucleotide sequence ID" value="XM_026028410.2"/>
</dbReference>
<feature type="compositionally biased region" description="Basic and acidic residues" evidence="2">
    <location>
        <begin position="154"/>
        <end position="166"/>
    </location>
</feature>
<organism evidence="3">
    <name type="scientific">Solanum lycopersicum</name>
    <name type="common">Tomato</name>
    <name type="synonym">Lycopersicon esculentum</name>
    <dbReference type="NCBI Taxonomy" id="4081"/>
    <lineage>
        <taxon>Eukaryota</taxon>
        <taxon>Viridiplantae</taxon>
        <taxon>Streptophyta</taxon>
        <taxon>Embryophyta</taxon>
        <taxon>Tracheophyta</taxon>
        <taxon>Spermatophyta</taxon>
        <taxon>Magnoliopsida</taxon>
        <taxon>eudicotyledons</taxon>
        <taxon>Gunneridae</taxon>
        <taxon>Pentapetalae</taxon>
        <taxon>asterids</taxon>
        <taxon>lamiids</taxon>
        <taxon>Solanales</taxon>
        <taxon>Solanaceae</taxon>
        <taxon>Solanoideae</taxon>
        <taxon>Solaneae</taxon>
        <taxon>Solanum</taxon>
        <taxon>Solanum subgen. Lycopersicon</taxon>
    </lineage>
</organism>
<dbReference type="RefSeq" id="XP_069147312.1">
    <property type="nucleotide sequence ID" value="XM_069291211.1"/>
</dbReference>
<reference evidence="3" key="1">
    <citation type="journal article" date="2012" name="Nature">
        <title>The tomato genome sequence provides insights into fleshy fruit evolution.</title>
        <authorList>
            <consortium name="Tomato Genome Consortium"/>
        </authorList>
    </citation>
    <scope>NUCLEOTIDE SEQUENCE [LARGE SCALE GENOMIC DNA]</scope>
    <source>
        <strain evidence="3">cv. Heinz 1706</strain>
    </source>
</reference>
<dbReference type="PANTHER" id="PTHR33701">
    <property type="entry name" value="TRANSMEMBRANE PROTEIN"/>
    <property type="match status" value="1"/>
</dbReference>
<evidence type="ECO:0000313" key="4">
    <source>
        <dbReference type="Proteomes" id="UP000004994"/>
    </source>
</evidence>
<evidence type="ECO:0000313" key="3">
    <source>
        <dbReference type="EnsemblPlants" id="Solyc11g007510.2.1"/>
    </source>
</evidence>
<dbReference type="SMR" id="A0A3Q7JI59"/>
<dbReference type="GeneID" id="101251943"/>
<name>A0A3Q7JI59_SOLLC</name>
<feature type="region of interest" description="Disordered" evidence="2">
    <location>
        <begin position="334"/>
        <end position="381"/>
    </location>
</feature>
<sequence length="729" mass="80228">MASFGKEDQDQSKIDGVEDSKTTIEFLRGRLLAERSASRTAKQRADELAQMVSELEEQLKVVSLQRKRAEKATAAVLSILEDHSIDDVSEEFSSGSDKETILSDQKDAGNKTGGDISSSAKEKEDDVDILSSSGTVSSSSTARSLSWKSGKSSHSLDRRKYTDSNRRRYSNFSYTDISSPKRVGNSCRQIRRRDTRSASDKLRNSSAECASEPLSSSANNEPHSLTAGAGISDVNDQVHVPALDVPGNGREADKSDEDSQRALHQQVQPIGQYEAEEKAQREWEEKYRESNSCTPDSCDRENYSDVTEERDDLKASQEPCLAGRTSMQNHANQCGAADVSRTKQNGNIDNSPSTPNVNMSCLEDKKGSRTVGSDSSASELARPMSTGNYLENHGQTSAFSHQQSFPVTRSSMHPRSSSLQAGQALQTGYELALVSHNTSNGVDSVLGKLEQAKLSLTKQINSSLPTASYPGTPSRFSSLNHSPELSTYEISLTPPYVESRSKYVTQSNRVTYPFQRAFPEVSSSAPSYRPISETNFEAGQPSSTPYVESRSKYVTQSNRVTYPFQRAFTEVSSSAPSYRPISETNFDAGQPSSVRFNPNSSSRLPFSSKLTYPSYPKFPDMVPKLPPNEVFSRNFPTNETDLPPSFSFSTLSQEVVPRLPSTEKVSRIFPTNETNPPPSFSFSTLSPEVVPRLPSTEVFPRNIPTNEAGIPPSFALRNDPHIRPNMYRG</sequence>
<gene>
    <name evidence="3" type="primary">LOC101251943</name>
</gene>
<dbReference type="AlphaFoldDB" id="A0A3Q7JI59"/>
<dbReference type="EnsemblPlants" id="Solyc11g007510.2.1">
    <property type="protein sequence ID" value="Solyc11g007510.2.1"/>
    <property type="gene ID" value="Solyc11g007510.2"/>
</dbReference>
<dbReference type="FunCoup" id="A0A3Q7JI59">
    <property type="interactions" value="1825"/>
</dbReference>
<feature type="compositionally biased region" description="Basic and acidic residues" evidence="2">
    <location>
        <begin position="275"/>
        <end position="289"/>
    </location>
</feature>
<dbReference type="STRING" id="4081.A0A3Q7JI59"/>
<dbReference type="PaxDb" id="4081-Solyc11g007510.1.1"/>
<feature type="compositionally biased region" description="Basic and acidic residues" evidence="2">
    <location>
        <begin position="96"/>
        <end position="109"/>
    </location>
</feature>
<accession>A0A3Q7JI59</accession>
<feature type="compositionally biased region" description="Low complexity" evidence="2">
    <location>
        <begin position="131"/>
        <end position="153"/>
    </location>
</feature>
<dbReference type="OMA" id="TSMQNHA"/>
<dbReference type="RefSeq" id="XP_025884196.1">
    <property type="nucleotide sequence ID" value="XM_026028411.2"/>
</dbReference>
<dbReference type="Proteomes" id="UP000004994">
    <property type="component" value="Chromosome 11"/>
</dbReference>
<feature type="region of interest" description="Disordered" evidence="2">
    <location>
        <begin position="88"/>
        <end position="304"/>
    </location>
</feature>
<feature type="compositionally biased region" description="Polar residues" evidence="2">
    <location>
        <begin position="204"/>
        <end position="223"/>
    </location>
</feature>
<proteinExistence type="predicted"/>